<evidence type="ECO:0000313" key="6">
    <source>
        <dbReference type="Proteomes" id="UP001231197"/>
    </source>
</evidence>
<dbReference type="InterPro" id="IPR005467">
    <property type="entry name" value="His_kinase_dom"/>
</dbReference>
<evidence type="ECO:0000256" key="1">
    <source>
        <dbReference type="ARBA" id="ARBA00022553"/>
    </source>
</evidence>
<dbReference type="SMART" id="SM00387">
    <property type="entry name" value="HATPase_c"/>
    <property type="match status" value="1"/>
</dbReference>
<dbReference type="EMBL" id="JASDDK010000001">
    <property type="protein sequence ID" value="MDN3491889.1"/>
    <property type="molecule type" value="Genomic_DNA"/>
</dbReference>
<dbReference type="PANTHER" id="PTHR43547:SF2">
    <property type="entry name" value="HYBRID SIGNAL TRANSDUCTION HISTIDINE KINASE C"/>
    <property type="match status" value="1"/>
</dbReference>
<dbReference type="InterPro" id="IPR011123">
    <property type="entry name" value="Y_Y_Y"/>
</dbReference>
<dbReference type="InterPro" id="IPR003594">
    <property type="entry name" value="HATPase_dom"/>
</dbReference>
<organism evidence="5 6">
    <name type="scientific">Winogradskyella bathintestinalis</name>
    <dbReference type="NCBI Taxonomy" id="3035208"/>
    <lineage>
        <taxon>Bacteria</taxon>
        <taxon>Pseudomonadati</taxon>
        <taxon>Bacteroidota</taxon>
        <taxon>Flavobacteriia</taxon>
        <taxon>Flavobacteriales</taxon>
        <taxon>Flavobacteriaceae</taxon>
        <taxon>Winogradskyella</taxon>
    </lineage>
</organism>
<dbReference type="InterPro" id="IPR011110">
    <property type="entry name" value="Reg_prop"/>
</dbReference>
<dbReference type="RefSeq" id="WP_290205577.1">
    <property type="nucleotide sequence ID" value="NZ_JASDDK010000001.1"/>
</dbReference>
<dbReference type="Pfam" id="PF02518">
    <property type="entry name" value="HATPase_c"/>
    <property type="match status" value="1"/>
</dbReference>
<feature type="domain" description="Histidine kinase" evidence="4">
    <location>
        <begin position="828"/>
        <end position="1019"/>
    </location>
</feature>
<dbReference type="Proteomes" id="UP001231197">
    <property type="component" value="Unassembled WGS sequence"/>
</dbReference>
<dbReference type="InterPro" id="IPR013783">
    <property type="entry name" value="Ig-like_fold"/>
</dbReference>
<feature type="signal peptide" evidence="3">
    <location>
        <begin position="1"/>
        <end position="20"/>
    </location>
</feature>
<keyword evidence="1" id="KW-0597">Phosphoprotein</keyword>
<keyword evidence="6" id="KW-1185">Reference proteome</keyword>
<protein>
    <submittedName>
        <fullName evidence="5">Two-component regulator propeller domain-containing protein</fullName>
    </submittedName>
</protein>
<gene>
    <name evidence="5" type="ORF">QMA06_04085</name>
</gene>
<evidence type="ECO:0000259" key="4">
    <source>
        <dbReference type="PROSITE" id="PS50109"/>
    </source>
</evidence>
<dbReference type="Gene3D" id="3.30.565.10">
    <property type="entry name" value="Histidine kinase-like ATPase, C-terminal domain"/>
    <property type="match status" value="1"/>
</dbReference>
<keyword evidence="3" id="KW-0732">Signal</keyword>
<keyword evidence="2" id="KW-0812">Transmembrane</keyword>
<dbReference type="InterPro" id="IPR015943">
    <property type="entry name" value="WD40/YVTN_repeat-like_dom_sf"/>
</dbReference>
<name>A0ABT7ZSU3_9FLAO</name>
<feature type="transmembrane region" description="Helical" evidence="2">
    <location>
        <begin position="759"/>
        <end position="778"/>
    </location>
</feature>
<dbReference type="InterPro" id="IPR036322">
    <property type="entry name" value="WD40_repeat_dom_sf"/>
</dbReference>
<dbReference type="Gene3D" id="2.60.40.10">
    <property type="entry name" value="Immunoglobulins"/>
    <property type="match status" value="1"/>
</dbReference>
<evidence type="ECO:0000256" key="2">
    <source>
        <dbReference type="SAM" id="Phobius"/>
    </source>
</evidence>
<dbReference type="SUPFAM" id="SSF101898">
    <property type="entry name" value="NHL repeat"/>
    <property type="match status" value="1"/>
</dbReference>
<dbReference type="InterPro" id="IPR011495">
    <property type="entry name" value="Sig_transdc_His_kin_sub2_dim/P"/>
</dbReference>
<dbReference type="InterPro" id="IPR036890">
    <property type="entry name" value="HATPase_C_sf"/>
</dbReference>
<evidence type="ECO:0000256" key="3">
    <source>
        <dbReference type="SAM" id="SignalP"/>
    </source>
</evidence>
<comment type="caution">
    <text evidence="5">The sequence shown here is derived from an EMBL/GenBank/DDBJ whole genome shotgun (WGS) entry which is preliminary data.</text>
</comment>
<dbReference type="PROSITE" id="PS50109">
    <property type="entry name" value="HIS_KIN"/>
    <property type="match status" value="1"/>
</dbReference>
<dbReference type="SUPFAM" id="SSF63829">
    <property type="entry name" value="Calcium-dependent phosphotriesterase"/>
    <property type="match status" value="1"/>
</dbReference>
<dbReference type="Pfam" id="PF07494">
    <property type="entry name" value="Reg_prop"/>
    <property type="match status" value="1"/>
</dbReference>
<dbReference type="SUPFAM" id="SSF50978">
    <property type="entry name" value="WD40 repeat-like"/>
    <property type="match status" value="1"/>
</dbReference>
<keyword evidence="2" id="KW-0472">Membrane</keyword>
<dbReference type="SUPFAM" id="SSF55874">
    <property type="entry name" value="ATPase domain of HSP90 chaperone/DNA topoisomerase II/histidine kinase"/>
    <property type="match status" value="1"/>
</dbReference>
<evidence type="ECO:0000313" key="5">
    <source>
        <dbReference type="EMBL" id="MDN3491889.1"/>
    </source>
</evidence>
<feature type="chain" id="PRO_5045841510" evidence="3">
    <location>
        <begin position="21"/>
        <end position="1019"/>
    </location>
</feature>
<sequence>MLKKLVCCCILFIFFTDIFAQRNFNTDTLKVRVIGQADGIAQLNIKAIAKDDLNYLWLATEDGLHRYNSVDFKIYNNNPLDTLSIPEDHARDLYTANDTLFIASNSKGVFGLKLSNNTFFEISNNLEIPAENTSYKIFPVGNNYLLFSLRNSILLFNRKTKFIKTIPLPKNETENYVKSLYEVGKNNFIMATNATGLLHFNLNDFSVKNYDILDNSSHNSILSHQGLMYVGTENGLYIKNLKTKDTKQIINQDAINCFYLKDDTTILIGGDSGAYSYNTEDGKISKQVFIDQNKERHTPITINDILDDNKGNLWFATDGEGLIHYNEYREKFTTLKVKIASLSDSKKISTFQFLPYKDSTLFLGTTIGLIKYDFNQKKFHQYTNHKKELIYTIAKDDFGNVWAGGFTTGLLKYDAKEERFVEVKTSENYISNRDVIQITPHSKNELLVATWSGGLYIYNIQNNTFSNYYINGKPLNRARTSFIDSKKNLWLGTDEGVYKIEPNKTVTNFTNDAKEGYKISSDRIFGITENSKGDMWFGTSVGLTKLDVNTLKTTLYYKQKGLPNDFIYSILVTENDNIWVSTNFGLSLFDPATKTFTNYTQDDGLQNNEFNGKSGYKDANDTFYFGGIDGINIFKPKHLKTSPYEPKVHIESVELFNKETNKNELYKKTLEFKSNENVLTFNYAAINHLNSAKVDYAYFMEGFDDTWRPITKNKTITYTNLNPGQYVFKVKATNANGEWSSHQDAMQLTIIPPWYKTTLFKIVGFVLLLITSISFYYYKTYRLNLRNQELENLVAKRTTEVSLKNEALHNAYETSLSQKENIKFLMRELQHRVKNNLQIVSSLLNIQSQHIDNEIAQDALQVAKNRILAIANVEEKLKSDSENVNIKEFTISLTNSILGLLADQERLKFNIEYQVEPNHISGLNTTIYGLIINELLTNIAKHAYESYNETNVVVLSCKVENNMLILMINDNGKGYAENDISSFSMGLDLIKDMVFQIDGTLRVDSTRGTSNTIIIPLKN</sequence>
<reference evidence="5 6" key="1">
    <citation type="journal article" date="2023" name="Int. J. Syst. Evol. Microbiol.">
        <title>Winogradskyella bathintestinalis sp. nov., isolated from the intestine of the deep-sea loosejaw dragonfish, Malacosteus niger.</title>
        <authorList>
            <person name="Uniacke-Lowe S."/>
            <person name="Johnson C.N."/>
            <person name="Stanton C."/>
            <person name="Hill C."/>
            <person name="Ross P."/>
        </authorList>
    </citation>
    <scope>NUCLEOTIDE SEQUENCE [LARGE SCALE GENOMIC DNA]</scope>
    <source>
        <strain evidence="5 6">APC 3343</strain>
    </source>
</reference>
<proteinExistence type="predicted"/>
<keyword evidence="2" id="KW-1133">Transmembrane helix</keyword>
<dbReference type="Pfam" id="PF07568">
    <property type="entry name" value="HisKA_2"/>
    <property type="match status" value="1"/>
</dbReference>
<accession>A0ABT7ZSU3</accession>
<dbReference type="Pfam" id="PF07495">
    <property type="entry name" value="Y_Y_Y"/>
    <property type="match status" value="1"/>
</dbReference>
<dbReference type="PANTHER" id="PTHR43547">
    <property type="entry name" value="TWO-COMPONENT HISTIDINE KINASE"/>
    <property type="match status" value="1"/>
</dbReference>
<dbReference type="Gene3D" id="2.130.10.10">
    <property type="entry name" value="YVTN repeat-like/Quinoprotein amine dehydrogenase"/>
    <property type="match status" value="2"/>
</dbReference>